<evidence type="ECO:0000313" key="1">
    <source>
        <dbReference type="EMBL" id="KAJ7519050.1"/>
    </source>
</evidence>
<keyword evidence="2" id="KW-1185">Reference proteome</keyword>
<reference evidence="2" key="1">
    <citation type="journal article" date="2024" name="Proc. Natl. Acad. Sci. U.S.A.">
        <title>Extraordinary preservation of gene collinearity over three hundred million years revealed in homosporous lycophytes.</title>
        <authorList>
            <person name="Li C."/>
            <person name="Wickell D."/>
            <person name="Kuo L.Y."/>
            <person name="Chen X."/>
            <person name="Nie B."/>
            <person name="Liao X."/>
            <person name="Peng D."/>
            <person name="Ji J."/>
            <person name="Jenkins J."/>
            <person name="Williams M."/>
            <person name="Shu S."/>
            <person name="Plott C."/>
            <person name="Barry K."/>
            <person name="Rajasekar S."/>
            <person name="Grimwood J."/>
            <person name="Han X."/>
            <person name="Sun S."/>
            <person name="Hou Z."/>
            <person name="He W."/>
            <person name="Dai G."/>
            <person name="Sun C."/>
            <person name="Schmutz J."/>
            <person name="Leebens-Mack J.H."/>
            <person name="Li F.W."/>
            <person name="Wang L."/>
        </authorList>
    </citation>
    <scope>NUCLEOTIDE SEQUENCE [LARGE SCALE GENOMIC DNA]</scope>
    <source>
        <strain evidence="2">cv. PW_Plant_1</strain>
    </source>
</reference>
<comment type="caution">
    <text evidence="1">The sequence shown here is derived from an EMBL/GenBank/DDBJ whole genome shotgun (WGS) entry which is preliminary data.</text>
</comment>
<organism evidence="1 2">
    <name type="scientific">Diphasiastrum complanatum</name>
    <name type="common">Issler's clubmoss</name>
    <name type="synonym">Lycopodium complanatum</name>
    <dbReference type="NCBI Taxonomy" id="34168"/>
    <lineage>
        <taxon>Eukaryota</taxon>
        <taxon>Viridiplantae</taxon>
        <taxon>Streptophyta</taxon>
        <taxon>Embryophyta</taxon>
        <taxon>Tracheophyta</taxon>
        <taxon>Lycopodiopsida</taxon>
        <taxon>Lycopodiales</taxon>
        <taxon>Lycopodiaceae</taxon>
        <taxon>Lycopodioideae</taxon>
        <taxon>Diphasiastrum</taxon>
    </lineage>
</organism>
<proteinExistence type="predicted"/>
<dbReference type="EMBL" id="CM055111">
    <property type="protein sequence ID" value="KAJ7519050.1"/>
    <property type="molecule type" value="Genomic_DNA"/>
</dbReference>
<evidence type="ECO:0000313" key="2">
    <source>
        <dbReference type="Proteomes" id="UP001162992"/>
    </source>
</evidence>
<sequence length="650" mass="72194">MDNQRGREGSAGSLFKTQTLLVMFLLCNLLRNGMSSTVTSQTFPKSSRFDEAEWKGEISKHPFGSITRRKLLSCHDENPLIDMSVDPPRSMTNVQEVTVTISGILNPSENDWIAVLSPSSMNYTLCPGAARLYAETGDLAALPLLCHYPVKFQYLKADPAYIPCKKSRCQEFFGEHCLLTTCNGSVTFRLVNIRTDTVFVFFMGGLNIPCVLARSDPFQFENPNAPLYGHLSSIDSSSTSMKLTWVSGDGQSQFVQYADGRIVNSTSTTFDQKDMCDASPSPAVDFGWHDPGYIHSAVMNGLSPQTIYSYRYGSDAVGWSSQMSFSTPPAAGFDKLVFIMYGDMGKAERDGCNEHYIQPGSLKVIDAVAKEVSTGDVDMIYHIGDISYATGFLAEWDFFLEMIGSVASRVPYMTAVGNHERDFPGSGSVYCGLDSGGECGVPYETYFQMPTQGKDKPWYSIEQGPVHFTIMSTEHSWDPQSEQYKWIESDLASVKRQQTPWILFAGHRPQYSSVNQGILAATFVPSVDPAFVAAIEPLLVIGQVDLALWGHVHNYERTCAVNRSLCIQYPKKDDDGIDTYTSNTHIAPVHTVIGMSGFQLDSFRKKTPNWSVVRISEFGYAKITADRKRLFFQFILTNGTVADQFSIVRV</sequence>
<protein>
    <submittedName>
        <fullName evidence="1">Uncharacterized protein</fullName>
    </submittedName>
</protein>
<gene>
    <name evidence="1" type="ORF">O6H91_20G020900</name>
</gene>
<accession>A0ACC2ANM3</accession>
<name>A0ACC2ANM3_DIPCM</name>
<dbReference type="Proteomes" id="UP001162992">
    <property type="component" value="Chromosome 20"/>
</dbReference>